<organism evidence="1">
    <name type="scientific">marine metagenome</name>
    <dbReference type="NCBI Taxonomy" id="408172"/>
    <lineage>
        <taxon>unclassified sequences</taxon>
        <taxon>metagenomes</taxon>
        <taxon>ecological metagenomes</taxon>
    </lineage>
</organism>
<dbReference type="EMBL" id="UINC01102470">
    <property type="protein sequence ID" value="SVC64125.1"/>
    <property type="molecule type" value="Genomic_DNA"/>
</dbReference>
<reference evidence="1" key="1">
    <citation type="submission" date="2018-05" db="EMBL/GenBank/DDBJ databases">
        <authorList>
            <person name="Lanie J.A."/>
            <person name="Ng W.-L."/>
            <person name="Kazmierczak K.M."/>
            <person name="Andrzejewski T.M."/>
            <person name="Davidsen T.M."/>
            <person name="Wayne K.J."/>
            <person name="Tettelin H."/>
            <person name="Glass J.I."/>
            <person name="Rusch D."/>
            <person name="Podicherti R."/>
            <person name="Tsui H.-C.T."/>
            <person name="Winkler M.E."/>
        </authorList>
    </citation>
    <scope>NUCLEOTIDE SEQUENCE</scope>
</reference>
<feature type="non-terminal residue" evidence="1">
    <location>
        <position position="53"/>
    </location>
</feature>
<accession>A0A382NUV3</accession>
<gene>
    <name evidence="1" type="ORF">METZ01_LOCUS316979</name>
</gene>
<evidence type="ECO:0000313" key="1">
    <source>
        <dbReference type="EMBL" id="SVC64125.1"/>
    </source>
</evidence>
<proteinExistence type="predicted"/>
<dbReference type="AlphaFoldDB" id="A0A382NUV3"/>
<sequence length="53" mass="6012">MEYPVALTNFEFCIFTAILNNGLCLGPVLLKNLYIGKVLYFFKEYSCNLVLAS</sequence>
<name>A0A382NUV3_9ZZZZ</name>
<protein>
    <submittedName>
        <fullName evidence="1">Uncharacterized protein</fullName>
    </submittedName>
</protein>